<dbReference type="GO" id="GO:0003723">
    <property type="term" value="F:RNA binding"/>
    <property type="evidence" value="ECO:0007669"/>
    <property type="project" value="InterPro"/>
</dbReference>
<feature type="domain" description="Pseudouridine synthase I TruA alpha/beta" evidence="5">
    <location>
        <begin position="4"/>
        <end position="74"/>
    </location>
</feature>
<dbReference type="STRING" id="180088.A0A1J8Q0A8"/>
<dbReference type="Proteomes" id="UP000183567">
    <property type="component" value="Unassembled WGS sequence"/>
</dbReference>
<dbReference type="GO" id="GO:0031119">
    <property type="term" value="P:tRNA pseudouridine synthesis"/>
    <property type="evidence" value="ECO:0007669"/>
    <property type="project" value="TreeGrafter"/>
</dbReference>
<evidence type="ECO:0000313" key="7">
    <source>
        <dbReference type="Proteomes" id="UP000183567"/>
    </source>
</evidence>
<comment type="similarity">
    <text evidence="1 4">Belongs to the tRNA pseudouridine synthase TruA family.</text>
</comment>
<dbReference type="GO" id="GO:0160147">
    <property type="term" value="F:tRNA pseudouridine(38-40) synthase activity"/>
    <property type="evidence" value="ECO:0007669"/>
    <property type="project" value="UniProtKB-EC"/>
</dbReference>
<organism evidence="6 7">
    <name type="scientific">Rhizopogon vesiculosus</name>
    <dbReference type="NCBI Taxonomy" id="180088"/>
    <lineage>
        <taxon>Eukaryota</taxon>
        <taxon>Fungi</taxon>
        <taxon>Dikarya</taxon>
        <taxon>Basidiomycota</taxon>
        <taxon>Agaricomycotina</taxon>
        <taxon>Agaricomycetes</taxon>
        <taxon>Agaricomycetidae</taxon>
        <taxon>Boletales</taxon>
        <taxon>Suillineae</taxon>
        <taxon>Rhizopogonaceae</taxon>
        <taxon>Rhizopogon</taxon>
    </lineage>
</organism>
<dbReference type="InterPro" id="IPR020103">
    <property type="entry name" value="PsdUridine_synth_cat_dom_sf"/>
</dbReference>
<evidence type="ECO:0000256" key="3">
    <source>
        <dbReference type="ARBA" id="ARBA00023235"/>
    </source>
</evidence>
<dbReference type="Pfam" id="PF01416">
    <property type="entry name" value="PseudoU_synth_1"/>
    <property type="match status" value="1"/>
</dbReference>
<dbReference type="EMBL" id="LVVM01003638">
    <property type="protein sequence ID" value="OJA14517.1"/>
    <property type="molecule type" value="Genomic_DNA"/>
</dbReference>
<dbReference type="InterPro" id="IPR020095">
    <property type="entry name" value="PsdUridine_synth_TruA_C"/>
</dbReference>
<evidence type="ECO:0000313" key="6">
    <source>
        <dbReference type="EMBL" id="OJA14517.1"/>
    </source>
</evidence>
<evidence type="ECO:0000259" key="5">
    <source>
        <dbReference type="Pfam" id="PF01416"/>
    </source>
</evidence>
<feature type="non-terminal residue" evidence="6">
    <location>
        <position position="75"/>
    </location>
</feature>
<dbReference type="Gene3D" id="3.30.70.660">
    <property type="entry name" value="Pseudouridine synthase I, catalytic domain, C-terminal subdomain"/>
    <property type="match status" value="1"/>
</dbReference>
<evidence type="ECO:0000256" key="2">
    <source>
        <dbReference type="ARBA" id="ARBA00022694"/>
    </source>
</evidence>
<proteinExistence type="inferred from homology"/>
<protein>
    <recommendedName>
        <fullName evidence="4">tRNA pseudouridine synthase</fullName>
        <ecNumber evidence="4">5.4.99.12</ecNumber>
    </recommendedName>
</protein>
<dbReference type="SUPFAM" id="SSF55120">
    <property type="entry name" value="Pseudouridine synthase"/>
    <property type="match status" value="1"/>
</dbReference>
<dbReference type="AlphaFoldDB" id="A0A1J8Q0A8"/>
<dbReference type="OrthoDB" id="2674419at2759"/>
<dbReference type="PANTHER" id="PTHR11142:SF5">
    <property type="entry name" value="TRNA PSEUDOURIDINE(38_39) SYNTHASE"/>
    <property type="match status" value="1"/>
</dbReference>
<dbReference type="GO" id="GO:0005634">
    <property type="term" value="C:nucleus"/>
    <property type="evidence" value="ECO:0007669"/>
    <property type="project" value="TreeGrafter"/>
</dbReference>
<dbReference type="PANTHER" id="PTHR11142">
    <property type="entry name" value="PSEUDOURIDYLATE SYNTHASE"/>
    <property type="match status" value="1"/>
</dbReference>
<dbReference type="InterPro" id="IPR020097">
    <property type="entry name" value="PsdUridine_synth_TruA_a/b_dom"/>
</dbReference>
<sequence>MQSAATRLIGEHDFRNLCKLDPGKQITNFRRCVMRAQINPVDSDGDGENQVYVFDLMGSAFLYHQVRHIMAVLFL</sequence>
<comment type="catalytic activity">
    <reaction evidence="4">
        <text>uridine(38/39/40) in tRNA = pseudouridine(38/39/40) in tRNA</text>
        <dbReference type="Rhea" id="RHEA:22376"/>
        <dbReference type="Rhea" id="RHEA-COMP:10085"/>
        <dbReference type="Rhea" id="RHEA-COMP:10087"/>
        <dbReference type="ChEBI" id="CHEBI:65314"/>
        <dbReference type="ChEBI" id="CHEBI:65315"/>
        <dbReference type="EC" id="5.4.99.12"/>
    </reaction>
</comment>
<dbReference type="GO" id="GO:0005737">
    <property type="term" value="C:cytoplasm"/>
    <property type="evidence" value="ECO:0007669"/>
    <property type="project" value="TreeGrafter"/>
</dbReference>
<keyword evidence="3 4" id="KW-0413">Isomerase</keyword>
<dbReference type="GO" id="GO:1990481">
    <property type="term" value="P:mRNA pseudouridine synthesis"/>
    <property type="evidence" value="ECO:0007669"/>
    <property type="project" value="TreeGrafter"/>
</dbReference>
<reference evidence="6 7" key="1">
    <citation type="submission" date="2016-03" db="EMBL/GenBank/DDBJ databases">
        <title>Comparative genomics of the ectomycorrhizal sister species Rhizopogon vinicolor and Rhizopogon vesiculosus (Basidiomycota: Boletales) reveals a divergence of the mating type B locus.</title>
        <authorList>
            <person name="Mujic A.B."/>
            <person name="Kuo A."/>
            <person name="Tritt A."/>
            <person name="Lipzen A."/>
            <person name="Chen C."/>
            <person name="Johnson J."/>
            <person name="Sharma A."/>
            <person name="Barry K."/>
            <person name="Grigoriev I.V."/>
            <person name="Spatafora J.W."/>
        </authorList>
    </citation>
    <scope>NUCLEOTIDE SEQUENCE [LARGE SCALE GENOMIC DNA]</scope>
    <source>
        <strain evidence="6 7">AM-OR11-056</strain>
    </source>
</reference>
<name>A0A1J8Q0A8_9AGAM</name>
<keyword evidence="2 4" id="KW-0819">tRNA processing</keyword>
<evidence type="ECO:0000256" key="4">
    <source>
        <dbReference type="RuleBase" id="RU003792"/>
    </source>
</evidence>
<dbReference type="EC" id="5.4.99.12" evidence="4"/>
<comment type="caution">
    <text evidence="6">The sequence shown here is derived from an EMBL/GenBank/DDBJ whole genome shotgun (WGS) entry which is preliminary data.</text>
</comment>
<evidence type="ECO:0000256" key="1">
    <source>
        <dbReference type="ARBA" id="ARBA00009375"/>
    </source>
</evidence>
<dbReference type="InterPro" id="IPR001406">
    <property type="entry name" value="PsdUridine_synth_TruA"/>
</dbReference>
<keyword evidence="7" id="KW-1185">Reference proteome</keyword>
<accession>A0A1J8Q0A8</accession>
<gene>
    <name evidence="6" type="ORF">AZE42_14105</name>
</gene>